<feature type="region of interest" description="Disordered" evidence="1">
    <location>
        <begin position="1"/>
        <end position="25"/>
    </location>
</feature>
<dbReference type="AlphaFoldDB" id="A0A699UKA9"/>
<feature type="non-terminal residue" evidence="2">
    <location>
        <position position="1"/>
    </location>
</feature>
<organism evidence="2">
    <name type="scientific">Tanacetum cinerariifolium</name>
    <name type="common">Dalmatian daisy</name>
    <name type="synonym">Chrysanthemum cinerariifolium</name>
    <dbReference type="NCBI Taxonomy" id="118510"/>
    <lineage>
        <taxon>Eukaryota</taxon>
        <taxon>Viridiplantae</taxon>
        <taxon>Streptophyta</taxon>
        <taxon>Embryophyta</taxon>
        <taxon>Tracheophyta</taxon>
        <taxon>Spermatophyta</taxon>
        <taxon>Magnoliopsida</taxon>
        <taxon>eudicotyledons</taxon>
        <taxon>Gunneridae</taxon>
        <taxon>Pentapetalae</taxon>
        <taxon>asterids</taxon>
        <taxon>campanulids</taxon>
        <taxon>Asterales</taxon>
        <taxon>Asteraceae</taxon>
        <taxon>Asteroideae</taxon>
        <taxon>Anthemideae</taxon>
        <taxon>Anthemidinae</taxon>
        <taxon>Tanacetum</taxon>
    </lineage>
</organism>
<evidence type="ECO:0000313" key="2">
    <source>
        <dbReference type="EMBL" id="GFD21698.1"/>
    </source>
</evidence>
<accession>A0A699UKA9</accession>
<protein>
    <submittedName>
        <fullName evidence="2">Uncharacterized protein</fullName>
    </submittedName>
</protein>
<name>A0A699UKA9_TANCI</name>
<dbReference type="EMBL" id="BKCJ011331640">
    <property type="protein sequence ID" value="GFD21698.1"/>
    <property type="molecule type" value="Genomic_DNA"/>
</dbReference>
<proteinExistence type="predicted"/>
<sequence>VHLSDDEDSGNDHSPKADSRKNWWKPLSDEERPAILKHAWNIPSSTISDVKNNWATWYVFN</sequence>
<gene>
    <name evidence="2" type="ORF">Tci_893667</name>
</gene>
<feature type="compositionally biased region" description="Basic and acidic residues" evidence="1">
    <location>
        <begin position="10"/>
        <end position="25"/>
    </location>
</feature>
<reference evidence="2" key="1">
    <citation type="journal article" date="2019" name="Sci. Rep.">
        <title>Draft genome of Tanacetum cinerariifolium, the natural source of mosquito coil.</title>
        <authorList>
            <person name="Yamashiro T."/>
            <person name="Shiraishi A."/>
            <person name="Satake H."/>
            <person name="Nakayama K."/>
        </authorList>
    </citation>
    <scope>NUCLEOTIDE SEQUENCE</scope>
</reference>
<evidence type="ECO:0000256" key="1">
    <source>
        <dbReference type="SAM" id="MobiDB-lite"/>
    </source>
</evidence>
<comment type="caution">
    <text evidence="2">The sequence shown here is derived from an EMBL/GenBank/DDBJ whole genome shotgun (WGS) entry which is preliminary data.</text>
</comment>